<dbReference type="PANTHER" id="PTHR11061:SF30">
    <property type="entry name" value="TRNA (URACIL(54)-C(5))-METHYLTRANSFERASE"/>
    <property type="match status" value="1"/>
</dbReference>
<comment type="similarity">
    <text evidence="4">Belongs to the class I-like SAM-binding methyltransferase superfamily. RNA M5U methyltransferase family.</text>
</comment>
<dbReference type="EMBL" id="LR215050">
    <property type="protein sequence ID" value="VEU82236.1"/>
    <property type="molecule type" value="Genomic_DNA"/>
</dbReference>
<keyword evidence="1 4" id="KW-0489">Methyltransferase</keyword>
<organism evidence="7 8">
    <name type="scientific">Acholeplasma hippikon</name>
    <dbReference type="NCBI Taxonomy" id="264636"/>
    <lineage>
        <taxon>Bacteria</taxon>
        <taxon>Bacillati</taxon>
        <taxon>Mycoplasmatota</taxon>
        <taxon>Mollicutes</taxon>
        <taxon>Acholeplasmatales</taxon>
        <taxon>Acholeplasmataceae</taxon>
        <taxon>Acholeplasma</taxon>
    </lineage>
</organism>
<gene>
    <name evidence="7" type="primary">trmA_3</name>
    <name evidence="7" type="ORF">NCTC10172_00244</name>
</gene>
<feature type="active site" description="Nucleophile" evidence="4">
    <location>
        <position position="410"/>
    </location>
</feature>
<feature type="binding site" evidence="4">
    <location>
        <position position="383"/>
    </location>
    <ligand>
        <name>S-adenosyl-L-methionine</name>
        <dbReference type="ChEBI" id="CHEBI:59789"/>
    </ligand>
</feature>
<dbReference type="InterPro" id="IPR010280">
    <property type="entry name" value="U5_MeTrfase_fam"/>
</dbReference>
<dbReference type="GO" id="GO:0070475">
    <property type="term" value="P:rRNA base methylation"/>
    <property type="evidence" value="ECO:0007669"/>
    <property type="project" value="TreeGrafter"/>
</dbReference>
<dbReference type="CDD" id="cd02440">
    <property type="entry name" value="AdoMet_MTases"/>
    <property type="match status" value="1"/>
</dbReference>
<evidence type="ECO:0000313" key="7">
    <source>
        <dbReference type="EMBL" id="VEU82236.1"/>
    </source>
</evidence>
<keyword evidence="8" id="KW-1185">Reference proteome</keyword>
<keyword evidence="2 4" id="KW-0808">Transferase</keyword>
<evidence type="ECO:0000256" key="3">
    <source>
        <dbReference type="ARBA" id="ARBA00022691"/>
    </source>
</evidence>
<evidence type="ECO:0000313" key="8">
    <source>
        <dbReference type="Proteomes" id="UP000290909"/>
    </source>
</evidence>
<feature type="binding site" evidence="4">
    <location>
        <position position="287"/>
    </location>
    <ligand>
        <name>S-adenosyl-L-methionine</name>
        <dbReference type="ChEBI" id="CHEBI:59789"/>
    </ligand>
</feature>
<dbReference type="SUPFAM" id="SSF53335">
    <property type="entry name" value="S-adenosyl-L-methionine-dependent methyltransferases"/>
    <property type="match status" value="1"/>
</dbReference>
<accession>A0A449BIF0</accession>
<dbReference type="PROSITE" id="PS01230">
    <property type="entry name" value="TRMA_1"/>
    <property type="match status" value="1"/>
</dbReference>
<dbReference type="PANTHER" id="PTHR11061">
    <property type="entry name" value="RNA M5U METHYLTRANSFERASE"/>
    <property type="match status" value="1"/>
</dbReference>
<feature type="binding site" evidence="4">
    <location>
        <position position="337"/>
    </location>
    <ligand>
        <name>S-adenosyl-L-methionine</name>
        <dbReference type="ChEBI" id="CHEBI:59789"/>
    </ligand>
</feature>
<dbReference type="Gene3D" id="2.40.50.140">
    <property type="entry name" value="Nucleic acid-binding proteins"/>
    <property type="match status" value="1"/>
</dbReference>
<keyword evidence="3 4" id="KW-0949">S-adenosyl-L-methionine</keyword>
<name>A0A449BIF0_9MOLU</name>
<feature type="binding site" evidence="4">
    <location>
        <position position="316"/>
    </location>
    <ligand>
        <name>S-adenosyl-L-methionine</name>
        <dbReference type="ChEBI" id="CHEBI:59789"/>
    </ligand>
</feature>
<evidence type="ECO:0000256" key="2">
    <source>
        <dbReference type="ARBA" id="ARBA00022679"/>
    </source>
</evidence>
<dbReference type="Proteomes" id="UP000290909">
    <property type="component" value="Chromosome"/>
</dbReference>
<evidence type="ECO:0000256" key="1">
    <source>
        <dbReference type="ARBA" id="ARBA00022603"/>
    </source>
</evidence>
<dbReference type="InterPro" id="IPR029063">
    <property type="entry name" value="SAM-dependent_MTases_sf"/>
</dbReference>
<evidence type="ECO:0000256" key="4">
    <source>
        <dbReference type="PROSITE-ProRule" id="PRU01024"/>
    </source>
</evidence>
<sequence>MQQNVKIFDIIELEIKRMGINGEGIGYYQKLAIFVEGALPGEKILAQITEVFENRAIAKVLKILVQSENRTTPFCPVFDECGGCQTQHFNYSAMLKQKKDILIKSFDRYYKNYDKQIFAEPIGMEDPMHYRNKASLPFKKIDGKNQFGMFARNSNRFIAIEDCGVQHQKINEVFKTITELMDRYQLDAYDFESKTGFISHGVVRISENLDEIQVSFIVPERVVEIGYIVDDLIQLHPEIVSVFEIVNNDTKKDTFYTNESYLLFGKRTISEALDGNNYMLTPDTFFQLNTTQADKFYKKMVELADLKPNEIAIDAFAGVAPVSHYVYKYAKKVYAIEINKETSDTAKEALNFNNVTNVEVINSSFKQSTNLLMNENIDVIFFDPPRLGLGFDGIDMVKKLFPTRIVYGSCNPSTLAKDINELKDLYDIKTIVPVDMFPFTSLVESITLLEKKN</sequence>
<dbReference type="Gene3D" id="2.40.50.1070">
    <property type="match status" value="1"/>
</dbReference>
<dbReference type="InterPro" id="IPR030390">
    <property type="entry name" value="MeTrfase_TrmA_AS"/>
</dbReference>
<protein>
    <submittedName>
        <fullName evidence="7">tRNA (Uracil-5-)-methyltransferase related enzyme</fullName>
        <ecNumber evidence="7">2.1.1.-</ecNumber>
    </submittedName>
</protein>
<dbReference type="Pfam" id="PF05958">
    <property type="entry name" value="tRNA_U5-meth_tr"/>
    <property type="match status" value="1"/>
</dbReference>
<dbReference type="Gene3D" id="3.40.50.150">
    <property type="entry name" value="Vaccinia Virus protein VP39"/>
    <property type="match status" value="1"/>
</dbReference>
<evidence type="ECO:0000256" key="5">
    <source>
        <dbReference type="PROSITE-ProRule" id="PRU10015"/>
    </source>
</evidence>
<dbReference type="InterPro" id="IPR012340">
    <property type="entry name" value="NA-bd_OB-fold"/>
</dbReference>
<dbReference type="RefSeq" id="WP_035369116.1">
    <property type="nucleotide sequence ID" value="NZ_LR215050.1"/>
</dbReference>
<dbReference type="SUPFAM" id="SSF50249">
    <property type="entry name" value="Nucleic acid-binding proteins"/>
    <property type="match status" value="1"/>
</dbReference>
<dbReference type="InterPro" id="IPR002792">
    <property type="entry name" value="TRAM_dom"/>
</dbReference>
<dbReference type="PROSITE" id="PS51687">
    <property type="entry name" value="SAM_MT_RNA_M5U"/>
    <property type="match status" value="1"/>
</dbReference>
<dbReference type="AlphaFoldDB" id="A0A449BIF0"/>
<feature type="active site" evidence="5">
    <location>
        <position position="410"/>
    </location>
</feature>
<dbReference type="FunFam" id="2.40.50.140:FF:000097">
    <property type="entry name" value="23S rRNA (uracil(1939)-C(5))-methyltransferase RlmD"/>
    <property type="match status" value="1"/>
</dbReference>
<evidence type="ECO:0000259" key="6">
    <source>
        <dbReference type="PROSITE" id="PS50926"/>
    </source>
</evidence>
<reference evidence="7 8" key="1">
    <citation type="submission" date="2019-01" db="EMBL/GenBank/DDBJ databases">
        <authorList>
            <consortium name="Pathogen Informatics"/>
        </authorList>
    </citation>
    <scope>NUCLEOTIDE SEQUENCE [LARGE SCALE GENOMIC DNA]</scope>
    <source>
        <strain evidence="7 8">NCTC10172</strain>
    </source>
</reference>
<dbReference type="GO" id="GO:0070041">
    <property type="term" value="F:rRNA (uridine-C5-)-methyltransferase activity"/>
    <property type="evidence" value="ECO:0007669"/>
    <property type="project" value="TreeGrafter"/>
</dbReference>
<dbReference type="NCBIfam" id="TIGR00479">
    <property type="entry name" value="rumA"/>
    <property type="match status" value="1"/>
</dbReference>
<dbReference type="PROSITE" id="PS50926">
    <property type="entry name" value="TRAM"/>
    <property type="match status" value="1"/>
</dbReference>
<feature type="domain" description="TRAM" evidence="6">
    <location>
        <begin position="4"/>
        <end position="62"/>
    </location>
</feature>
<dbReference type="EC" id="2.1.1.-" evidence="7"/>
<dbReference type="KEGG" id="ahk:NCTC10172_00244"/>
<dbReference type="Pfam" id="PF01938">
    <property type="entry name" value="TRAM"/>
    <property type="match status" value="1"/>
</dbReference>
<proteinExistence type="inferred from homology"/>
<dbReference type="STRING" id="1408416.GCA_000702765_00799"/>